<gene>
    <name evidence="2" type="ORF">L9F63_015737</name>
</gene>
<feature type="compositionally biased region" description="Polar residues" evidence="1">
    <location>
        <begin position="298"/>
        <end position="310"/>
    </location>
</feature>
<organism evidence="2 3">
    <name type="scientific">Diploptera punctata</name>
    <name type="common">Pacific beetle cockroach</name>
    <dbReference type="NCBI Taxonomy" id="6984"/>
    <lineage>
        <taxon>Eukaryota</taxon>
        <taxon>Metazoa</taxon>
        <taxon>Ecdysozoa</taxon>
        <taxon>Arthropoda</taxon>
        <taxon>Hexapoda</taxon>
        <taxon>Insecta</taxon>
        <taxon>Pterygota</taxon>
        <taxon>Neoptera</taxon>
        <taxon>Polyneoptera</taxon>
        <taxon>Dictyoptera</taxon>
        <taxon>Blattodea</taxon>
        <taxon>Blaberoidea</taxon>
        <taxon>Blaberidae</taxon>
        <taxon>Diplopterinae</taxon>
        <taxon>Diploptera</taxon>
    </lineage>
</organism>
<feature type="compositionally biased region" description="Polar residues" evidence="1">
    <location>
        <begin position="1074"/>
        <end position="1105"/>
    </location>
</feature>
<dbReference type="EMBL" id="JASPKZ010003829">
    <property type="protein sequence ID" value="KAJ9592599.1"/>
    <property type="molecule type" value="Genomic_DNA"/>
</dbReference>
<feature type="compositionally biased region" description="Basic and acidic residues" evidence="1">
    <location>
        <begin position="263"/>
        <end position="278"/>
    </location>
</feature>
<feature type="region of interest" description="Disordered" evidence="1">
    <location>
        <begin position="873"/>
        <end position="949"/>
    </location>
</feature>
<feature type="region of interest" description="Disordered" evidence="1">
    <location>
        <begin position="729"/>
        <end position="770"/>
    </location>
</feature>
<accession>A0AAD8A507</accession>
<feature type="compositionally biased region" description="Low complexity" evidence="1">
    <location>
        <begin position="1107"/>
        <end position="1118"/>
    </location>
</feature>
<evidence type="ECO:0000313" key="2">
    <source>
        <dbReference type="EMBL" id="KAJ9592599.1"/>
    </source>
</evidence>
<feature type="region of interest" description="Disordered" evidence="1">
    <location>
        <begin position="1074"/>
        <end position="1126"/>
    </location>
</feature>
<dbReference type="AlphaFoldDB" id="A0AAD8A507"/>
<feature type="region of interest" description="Disordered" evidence="1">
    <location>
        <begin position="1"/>
        <end position="119"/>
    </location>
</feature>
<feature type="region of interest" description="Disordered" evidence="1">
    <location>
        <begin position="258"/>
        <end position="310"/>
    </location>
</feature>
<feature type="compositionally biased region" description="Low complexity" evidence="1">
    <location>
        <begin position="991"/>
        <end position="1013"/>
    </location>
</feature>
<feature type="compositionally biased region" description="Basic and acidic residues" evidence="1">
    <location>
        <begin position="42"/>
        <end position="55"/>
    </location>
</feature>
<name>A0AAD8A507_DIPPU</name>
<feature type="region of interest" description="Disordered" evidence="1">
    <location>
        <begin position="991"/>
        <end position="1032"/>
    </location>
</feature>
<reference evidence="2" key="2">
    <citation type="submission" date="2023-05" db="EMBL/GenBank/DDBJ databases">
        <authorList>
            <person name="Fouks B."/>
        </authorList>
    </citation>
    <scope>NUCLEOTIDE SEQUENCE</scope>
    <source>
        <strain evidence="2">Stay&amp;Tobe</strain>
        <tissue evidence="2">Testes</tissue>
    </source>
</reference>
<keyword evidence="3" id="KW-1185">Reference proteome</keyword>
<feature type="compositionally biased region" description="Polar residues" evidence="1">
    <location>
        <begin position="58"/>
        <end position="67"/>
    </location>
</feature>
<protein>
    <submittedName>
        <fullName evidence="2">Uncharacterized protein</fullName>
    </submittedName>
</protein>
<sequence length="1176" mass="119875">MKSYRQIKPVSSRNSTNGVYTNNNNSMNTSQRGYSNTSNHTSLDRDNVECNERRRTLSPFSIRSSDSLLGGNRSLSRNERSHYSGSKNHSRVSSDIDFSPKGSPWGTSVSPKLRSHGGGVKTVQTVAGPLLASTRHNININSGLYGDVNSPGFSSRVARYAPDNSKTLTHQKQYVGPGQFPLVQLNSSASRLPTRRSVGAVHSPVRVRIAPPETLESRLLNKSQIISGNYVQDHDSTKSVLEVLKEISRKRIHSQLDEDNDDDTVKRQRKAEEHRVEEILETDTLIMGKRNREESPGQDDSSPRLHQQVNKRTCNNEYLSSLSSSRNLLKQMKRKSSAANFFPNYNFLKKSETKKDVLPTSASVPAISTADKEASESSSSGGFTCSDASTVIETSKPITSESTKILFTSAISSASGFTIASNSSSVTVTSPIPATSSPALHLLVTSSSLPGFTPTSGVALGGSQSVPATTSGFTIGGALGTSTTAASGITLGGNVPTSSDITLGSQSTLPNSSGFTIGGNLTAPANSASGIVLGGSPSAPVTTSGFALGGSQSTPATTTGFAVGGSVSTPATIASGLSTPATASTTSVFTLGGSMSTPSSGLTIGGSSTPSTVASGFTLGGNMPGTTSDITPAGSTPTTTSSGLTLEGSMPGTSSGIALAGSTPSTIASGFAFGGSTTAPSSGMALAGRTPSTTSGFTLGGSMLGTTSGIALAGSTPSTTSSFTFGGSMPAVSSAPKTSERDSSVTSTSTSLFSTPKTSEKESSNTPNAFGTTANKVSLFGAPKVNTSTNAIGIFGNKASDKEAVSSSSTTPSIFGMTKSNGNEVGMFGTNKNEKQVTSTSSSVVFGKETATNTFGFGAKSSVGANPFQLPATNQPGGFKFDLGSSKNDKENTTPSTTSHSATAVNAPATSQSPAPFQFNSSSKPTFSFGSTATANDPTQNAGGFAFGGTQKQQQGLFSFGSSATTSTTTQSTTTGAFSFGAAKPGGFAFGSRCPLSTQPTQSTSGFGSTSQPIFGSTATKPVNATTTGGLFNSNSTPSGNLFSGANTGTPFASSTPAPTGLFGSGAATPAQPFGQTGSTFGSGLFSPPTTQAGGTFGSSTTPAFGSTPTSSSQNSTPALGLHHSHSQHCSRAVHSEVVSPVVLEVVVQHRVHSDLVLQLRLHKQLPSGDGTKHVW</sequence>
<feature type="compositionally biased region" description="Low complexity" evidence="1">
    <location>
        <begin position="744"/>
        <end position="757"/>
    </location>
</feature>
<dbReference type="Proteomes" id="UP001233999">
    <property type="component" value="Unassembled WGS sequence"/>
</dbReference>
<reference evidence="2" key="1">
    <citation type="journal article" date="2023" name="IScience">
        <title>Live-bearing cockroach genome reveals convergent evolutionary mechanisms linked to viviparity in insects and beyond.</title>
        <authorList>
            <person name="Fouks B."/>
            <person name="Harrison M.C."/>
            <person name="Mikhailova A.A."/>
            <person name="Marchal E."/>
            <person name="English S."/>
            <person name="Carruthers M."/>
            <person name="Jennings E.C."/>
            <person name="Chiamaka E.L."/>
            <person name="Frigard R.A."/>
            <person name="Pippel M."/>
            <person name="Attardo G.M."/>
            <person name="Benoit J.B."/>
            <person name="Bornberg-Bauer E."/>
            <person name="Tobe S.S."/>
        </authorList>
    </citation>
    <scope>NUCLEOTIDE SEQUENCE</scope>
    <source>
        <strain evidence="2">Stay&amp;Tobe</strain>
    </source>
</reference>
<comment type="caution">
    <text evidence="2">The sequence shown here is derived from an EMBL/GenBank/DDBJ whole genome shotgun (WGS) entry which is preliminary data.</text>
</comment>
<feature type="compositionally biased region" description="Polar residues" evidence="1">
    <location>
        <begin position="1014"/>
        <end position="1032"/>
    </location>
</feature>
<feature type="compositionally biased region" description="Polar residues" evidence="1">
    <location>
        <begin position="908"/>
        <end position="942"/>
    </location>
</feature>
<evidence type="ECO:0000256" key="1">
    <source>
        <dbReference type="SAM" id="MobiDB-lite"/>
    </source>
</evidence>
<feature type="compositionally biased region" description="Polar residues" evidence="1">
    <location>
        <begin position="83"/>
        <end position="93"/>
    </location>
</feature>
<feature type="compositionally biased region" description="Low complexity" evidence="1">
    <location>
        <begin position="893"/>
        <end position="904"/>
    </location>
</feature>
<proteinExistence type="predicted"/>
<evidence type="ECO:0000313" key="3">
    <source>
        <dbReference type="Proteomes" id="UP001233999"/>
    </source>
</evidence>
<feature type="compositionally biased region" description="Low complexity" evidence="1">
    <location>
        <begin position="14"/>
        <end position="30"/>
    </location>
</feature>
<feature type="compositionally biased region" description="Polar residues" evidence="1">
    <location>
        <begin position="31"/>
        <end position="41"/>
    </location>
</feature>